<dbReference type="AlphaFoldDB" id="A0A101LY06"/>
<geneLocation type="mitochondrion" evidence="1"/>
<name>A0A101LY06_PICGL</name>
<accession>A0A101LY06</accession>
<reference evidence="1" key="1">
    <citation type="journal article" date="2015" name="Genome Biol. Evol.">
        <title>Organellar Genomes of White Spruce (Picea glauca): Assembly and Annotation.</title>
        <authorList>
            <person name="Jackman S.D."/>
            <person name="Warren R.L."/>
            <person name="Gibb E.A."/>
            <person name="Vandervalk B.P."/>
            <person name="Mohamadi H."/>
            <person name="Chu J."/>
            <person name="Raymond A."/>
            <person name="Pleasance S."/>
            <person name="Coope R."/>
            <person name="Wildung M.R."/>
            <person name="Ritland C.E."/>
            <person name="Bousquet J."/>
            <person name="Jones S.J."/>
            <person name="Bohlmann J."/>
            <person name="Birol I."/>
        </authorList>
    </citation>
    <scope>NUCLEOTIDE SEQUENCE [LARGE SCALE GENOMIC DNA]</scope>
    <source>
        <tissue evidence="1">Flushing bud</tissue>
    </source>
</reference>
<keyword evidence="1" id="KW-0496">Mitochondrion</keyword>
<organism evidence="1">
    <name type="scientific">Picea glauca</name>
    <name type="common">White spruce</name>
    <name type="synonym">Pinus glauca</name>
    <dbReference type="NCBI Taxonomy" id="3330"/>
    <lineage>
        <taxon>Eukaryota</taxon>
        <taxon>Viridiplantae</taxon>
        <taxon>Streptophyta</taxon>
        <taxon>Embryophyta</taxon>
        <taxon>Tracheophyta</taxon>
        <taxon>Spermatophyta</taxon>
        <taxon>Pinopsida</taxon>
        <taxon>Pinidae</taxon>
        <taxon>Conifers I</taxon>
        <taxon>Pinales</taxon>
        <taxon>Pinaceae</taxon>
        <taxon>Picea</taxon>
    </lineage>
</organism>
<protein>
    <submittedName>
        <fullName evidence="1">Uncharacterized protein</fullName>
    </submittedName>
</protein>
<gene>
    <name evidence="1" type="ORF">ABT39_MTgene5463</name>
</gene>
<dbReference type="EMBL" id="LKAM01000007">
    <property type="protein sequence ID" value="KUM47278.1"/>
    <property type="molecule type" value="Genomic_DNA"/>
</dbReference>
<comment type="caution">
    <text evidence="1">The sequence shown here is derived from an EMBL/GenBank/DDBJ whole genome shotgun (WGS) entry which is preliminary data.</text>
</comment>
<evidence type="ECO:0000313" key="1">
    <source>
        <dbReference type="EMBL" id="KUM47278.1"/>
    </source>
</evidence>
<proteinExistence type="predicted"/>
<sequence>MGAYHCLGAYLGAYHYLSGCVPIPNLQSPISNLGGKDRRATLYGWERQTSLYRQKLDKEGYLRRYEFMISLNQALIDHEHSRD</sequence>